<dbReference type="RefSeq" id="WP_193675545.1">
    <property type="nucleotide sequence ID" value="NZ_JADDIV010000002.1"/>
</dbReference>
<dbReference type="Proteomes" id="UP000806285">
    <property type="component" value="Unassembled WGS sequence"/>
</dbReference>
<name>A0ABR9S066_9BURK</name>
<gene>
    <name evidence="1" type="ORF">IM787_04885</name>
</gene>
<sequence>MNLLLDPPPGFEGISKAFAMAKLLPTSHRMNVRIGLVRDGALFATGQLDGYRQVNFFSEHVRDLGWQERLLGGDGDMFGCDMLFLHPAENGAGSDDPSFIRRTPVELWPARGTHAES</sequence>
<evidence type="ECO:0000313" key="2">
    <source>
        <dbReference type="Proteomes" id="UP000806285"/>
    </source>
</evidence>
<protein>
    <submittedName>
        <fullName evidence="1">Uncharacterized protein</fullName>
    </submittedName>
</protein>
<keyword evidence="2" id="KW-1185">Reference proteome</keyword>
<reference evidence="1 2" key="1">
    <citation type="submission" date="2020-10" db="EMBL/GenBank/DDBJ databases">
        <title>Ramlibacter sp. HM2 16S ribosomal RNA gene Genome sequencing and assembly.</title>
        <authorList>
            <person name="Kang M."/>
        </authorList>
    </citation>
    <scope>NUCLEOTIDE SEQUENCE [LARGE SCALE GENOMIC DNA]</scope>
    <source>
        <strain evidence="1 2">HM2</strain>
    </source>
</reference>
<dbReference type="EMBL" id="JADDIV010000002">
    <property type="protein sequence ID" value="MBE7366895.1"/>
    <property type="molecule type" value="Genomic_DNA"/>
</dbReference>
<comment type="caution">
    <text evidence="1">The sequence shown here is derived from an EMBL/GenBank/DDBJ whole genome shotgun (WGS) entry which is preliminary data.</text>
</comment>
<proteinExistence type="predicted"/>
<organism evidence="1 2">
    <name type="scientific">Ramlibacter pallidus</name>
    <dbReference type="NCBI Taxonomy" id="2780087"/>
    <lineage>
        <taxon>Bacteria</taxon>
        <taxon>Pseudomonadati</taxon>
        <taxon>Pseudomonadota</taxon>
        <taxon>Betaproteobacteria</taxon>
        <taxon>Burkholderiales</taxon>
        <taxon>Comamonadaceae</taxon>
        <taxon>Ramlibacter</taxon>
    </lineage>
</organism>
<accession>A0ABR9S066</accession>
<evidence type="ECO:0000313" key="1">
    <source>
        <dbReference type="EMBL" id="MBE7366895.1"/>
    </source>
</evidence>